<dbReference type="RefSeq" id="WP_130966392.1">
    <property type="nucleotide sequence ID" value="NZ_SIXI01000001.1"/>
</dbReference>
<accession>A0A4Q9H2V7</accession>
<dbReference type="Proteomes" id="UP000292120">
    <property type="component" value="Unassembled WGS sequence"/>
</dbReference>
<sequence>MLLEDEASLFLQQLEYSCCASEDELPDTLKAVSMMLGLTAKAAERWRSQPGLLVSAARHGFGLWMADGLLVLAKSGMPEREQQFPLHQLEALQAELVQVCNAFGRDISHWAEVMDCFFRDLLEAAHGHPEPNDHLCKLLHLALGIEAAYSWHRICKAAERAA</sequence>
<dbReference type="EMBL" id="SIXI01000001">
    <property type="protein sequence ID" value="TBO34442.1"/>
    <property type="molecule type" value="Genomic_DNA"/>
</dbReference>
<protein>
    <submittedName>
        <fullName evidence="1">Uncharacterized protein</fullName>
    </submittedName>
</protein>
<evidence type="ECO:0000313" key="1">
    <source>
        <dbReference type="EMBL" id="TBO34442.1"/>
    </source>
</evidence>
<gene>
    <name evidence="1" type="ORF">EYS42_03250</name>
</gene>
<comment type="caution">
    <text evidence="1">The sequence shown here is derived from an EMBL/GenBank/DDBJ whole genome shotgun (WGS) entry which is preliminary data.</text>
</comment>
<organism evidence="1 2">
    <name type="scientific">Aquabacterium lacunae</name>
    <dbReference type="NCBI Taxonomy" id="2528630"/>
    <lineage>
        <taxon>Bacteria</taxon>
        <taxon>Pseudomonadati</taxon>
        <taxon>Pseudomonadota</taxon>
        <taxon>Betaproteobacteria</taxon>
        <taxon>Burkholderiales</taxon>
        <taxon>Aquabacterium</taxon>
    </lineage>
</organism>
<proteinExistence type="predicted"/>
<dbReference type="OrthoDB" id="9859425at2"/>
<evidence type="ECO:0000313" key="2">
    <source>
        <dbReference type="Proteomes" id="UP000292120"/>
    </source>
</evidence>
<name>A0A4Q9H2V7_9BURK</name>
<reference evidence="1 2" key="1">
    <citation type="submission" date="2019-02" db="EMBL/GenBank/DDBJ databases">
        <title>Aquabacterium sp. strain KMB7.</title>
        <authorList>
            <person name="Chen W.-M."/>
        </authorList>
    </citation>
    <scope>NUCLEOTIDE SEQUENCE [LARGE SCALE GENOMIC DNA]</scope>
    <source>
        <strain evidence="1 2">KMB7</strain>
    </source>
</reference>
<keyword evidence="2" id="KW-1185">Reference proteome</keyword>
<dbReference type="AlphaFoldDB" id="A0A4Q9H2V7"/>